<protein>
    <submittedName>
        <fullName evidence="3 4">Hydroxypyruvate reductase</fullName>
    </submittedName>
</protein>
<keyword evidence="4" id="KW-0670">Pyruvate</keyword>
<evidence type="ECO:0000313" key="6">
    <source>
        <dbReference type="Proteomes" id="UP000236536"/>
    </source>
</evidence>
<dbReference type="Gene3D" id="3.40.1480.10">
    <property type="entry name" value="MOFRL domain"/>
    <property type="match status" value="1"/>
</dbReference>
<reference evidence="4 5" key="1">
    <citation type="journal article" date="2017" name="Front. Microbiol.">
        <title>Phaeobacter piscinae sp. nov., a species of the Roseobacter group and potential aquaculture probiont.</title>
        <authorList>
            <person name="Sonnenschein E.C."/>
            <person name="Phippen C.B.W."/>
            <person name="Nielsen K.F."/>
            <person name="Mateiu R.V."/>
            <person name="Melchiorsen J."/>
            <person name="Gram L."/>
            <person name="Overmann J."/>
            <person name="Freese H.M."/>
        </authorList>
    </citation>
    <scope>NUCLEOTIDE SEQUENCE [LARGE SCALE GENOMIC DNA]</scope>
    <source>
        <strain evidence="4 5">P88</strain>
    </source>
</reference>
<keyword evidence="6" id="KW-1185">Reference proteome</keyword>
<evidence type="ECO:0000259" key="1">
    <source>
        <dbReference type="Pfam" id="PF05161"/>
    </source>
</evidence>
<dbReference type="PANTHER" id="PTHR12227:SF0">
    <property type="entry name" value="GLYCERATE KINASE"/>
    <property type="match status" value="1"/>
</dbReference>
<dbReference type="Pfam" id="PF13660">
    <property type="entry name" value="DUF4147"/>
    <property type="match status" value="1"/>
</dbReference>
<dbReference type="RefSeq" id="WP_102875021.1">
    <property type="nucleotide sequence ID" value="NZ_CP010599.1"/>
</dbReference>
<feature type="domain" description="MOFRL-associated" evidence="2">
    <location>
        <begin position="8"/>
        <end position="235"/>
    </location>
</feature>
<dbReference type="AlphaFoldDB" id="A0A2I7GCX4"/>
<dbReference type="SUPFAM" id="SSF82544">
    <property type="entry name" value="GckA/TtuD-like"/>
    <property type="match status" value="1"/>
</dbReference>
<evidence type="ECO:0000313" key="4">
    <source>
        <dbReference type="EMBL" id="AUQ97549.1"/>
    </source>
</evidence>
<evidence type="ECO:0000313" key="5">
    <source>
        <dbReference type="Proteomes" id="UP000236447"/>
    </source>
</evidence>
<evidence type="ECO:0000313" key="3">
    <source>
        <dbReference type="EMBL" id="AUQ96015.1"/>
    </source>
</evidence>
<dbReference type="InterPro" id="IPR037035">
    <property type="entry name" value="GK-like_C_sf"/>
</dbReference>
<dbReference type="InterPro" id="IPR039760">
    <property type="entry name" value="MOFRL_protein"/>
</dbReference>
<dbReference type="Gene3D" id="3.40.50.10180">
    <property type="entry name" value="Glycerate kinase, MOFRL-like N-terminal domain"/>
    <property type="match status" value="1"/>
</dbReference>
<name>A0A2I7GCX4_9RHOB</name>
<dbReference type="GO" id="GO:0005737">
    <property type="term" value="C:cytoplasm"/>
    <property type="evidence" value="ECO:0007669"/>
    <property type="project" value="TreeGrafter"/>
</dbReference>
<dbReference type="EMBL" id="CP010725">
    <property type="protein sequence ID" value="AUQ97549.1"/>
    <property type="molecule type" value="Genomic_DNA"/>
</dbReference>
<dbReference type="PANTHER" id="PTHR12227">
    <property type="entry name" value="GLYCERATE KINASE"/>
    <property type="match status" value="1"/>
</dbReference>
<dbReference type="Proteomes" id="UP000236447">
    <property type="component" value="Chromosome"/>
</dbReference>
<evidence type="ECO:0000259" key="2">
    <source>
        <dbReference type="Pfam" id="PF13660"/>
    </source>
</evidence>
<organism evidence="4 5">
    <name type="scientific">Phaeobacter inhibens</name>
    <dbReference type="NCBI Taxonomy" id="221822"/>
    <lineage>
        <taxon>Bacteria</taxon>
        <taxon>Pseudomonadati</taxon>
        <taxon>Pseudomonadota</taxon>
        <taxon>Alphaproteobacteria</taxon>
        <taxon>Rhodobacterales</taxon>
        <taxon>Roseobacteraceae</taxon>
        <taxon>Phaeobacter</taxon>
    </lineage>
</organism>
<sequence length="424" mass="43779">MTDLRSIARRFFAAAVARANPAAALAESLRQHPPALPQPGGRLILVALGKAAVPMIRQAMAILPPPDRAIAVTNPENVADLSDVEVLAGNHPVPHQMSLAAGGALRSALSNLNAKDRVVALISGGGSALAVAPAGGLTLADKTAVTDLLLGAGVDITQMNLIRQQLSELKGGGLLRAAQPAQVFSYILSDVIGDDLRAIASGPTVAPLGSRAMARDCLLSHNLWEGLPHAVQTHLTTPEEPQQSPANSSVTSAHLIGSNRHSLGAVRDQATRDGWSAHIVSDALIGDVEVAATEILAATKEQETGRPTALIFGGETTVQLTGSGRGGRNQELALHIARLGRRALKERWTFLSAGTDGRDGPTDAAGGVVDSGTWQRISDNGGNPDALLRNNDSNAALKLAGDLLITGGTGTNVADVQIMLLSPQ</sequence>
<reference evidence="3 6" key="3">
    <citation type="journal article" date="2017" name="Int. J. Syst. Evol. Microbiol.">
        <title>Adaptation of Surface-Associated Bacteria to the Open Ocean: A Genomically Distinct Subpopulation of Phaeobacter gallaeciensis Colonizes Pacific Mesozooplankton.</title>
        <authorList>
            <person name="Freese H.M."/>
            <person name="Methner A."/>
            <person name="Overmann J."/>
        </authorList>
    </citation>
    <scope>NUCLEOTIDE SEQUENCE [LARGE SCALE GENOMIC DNA]</scope>
    <source>
        <strain evidence="3 6">P66</strain>
    </source>
</reference>
<dbReference type="InterPro" id="IPR007835">
    <property type="entry name" value="MOFRL"/>
</dbReference>
<dbReference type="GO" id="GO:0008887">
    <property type="term" value="F:glycerate kinase activity"/>
    <property type="evidence" value="ECO:0007669"/>
    <property type="project" value="InterPro"/>
</dbReference>
<dbReference type="InterPro" id="IPR025286">
    <property type="entry name" value="MOFRL_assoc_dom"/>
</dbReference>
<dbReference type="InterPro" id="IPR038614">
    <property type="entry name" value="GK_N_sf"/>
</dbReference>
<dbReference type="Proteomes" id="UP000236536">
    <property type="component" value="Chromosome"/>
</dbReference>
<dbReference type="EMBL" id="CP010705">
    <property type="protein sequence ID" value="AUQ96015.1"/>
    <property type="molecule type" value="Genomic_DNA"/>
</dbReference>
<gene>
    <name evidence="3" type="ORF">PhaeoP66_03273</name>
    <name evidence="4" type="ORF">PhaeoP88_00137</name>
</gene>
<proteinExistence type="predicted"/>
<accession>A0A2I7GCX4</accession>
<feature type="domain" description="MOFRL" evidence="1">
    <location>
        <begin position="309"/>
        <end position="415"/>
    </location>
</feature>
<reference evidence="5 6" key="2">
    <citation type="journal article" date="2017" name="Genome Biol. Evol.">
        <title>Trajectories and Drivers of Genome Evolution in Surface-Associated Marine Phaeobacter.</title>
        <authorList>
            <person name="Freese H.M."/>
            <person name="Sikorski J."/>
            <person name="Bunk B."/>
            <person name="Scheuner C."/>
            <person name="Meier-Kolthoff J.P."/>
            <person name="Sproer C."/>
            <person name="Gram L."/>
            <person name="Overmann J."/>
        </authorList>
    </citation>
    <scope>NUCLEOTIDE SEQUENCE [LARGE SCALE GENOMIC DNA]</scope>
    <source>
        <strain evidence="3 6">P66</strain>
        <strain evidence="4 5">P88</strain>
    </source>
</reference>
<dbReference type="Pfam" id="PF05161">
    <property type="entry name" value="MOFRL"/>
    <property type="match status" value="1"/>
</dbReference>